<protein>
    <submittedName>
        <fullName evidence="1">Uncharacterized protein</fullName>
    </submittedName>
</protein>
<dbReference type="Proteomes" id="UP000000333">
    <property type="component" value="Chromosome"/>
</dbReference>
<name>E1QXG4_OLSUV</name>
<dbReference type="KEGG" id="ols:Olsu_1729"/>
<dbReference type="HOGENOM" id="CLU_205287_0_0_11"/>
<keyword evidence="2" id="KW-1185">Reference proteome</keyword>
<evidence type="ECO:0000313" key="1">
    <source>
        <dbReference type="EMBL" id="ADK68817.1"/>
    </source>
</evidence>
<dbReference type="EMBL" id="CP002106">
    <property type="protein sequence ID" value="ADK68817.1"/>
    <property type="molecule type" value="Genomic_DNA"/>
</dbReference>
<dbReference type="PATRIC" id="fig|633147.7.peg.1436"/>
<dbReference type="OrthoDB" id="2061508at2"/>
<sequence length="67" mass="7509">MPSPEDIRRLERYDAFAASVRADLADVKSRMVGLRAQGRAKTATYQQLMANKLVLEGIIERLEDCGL</sequence>
<reference evidence="1 2" key="1">
    <citation type="journal article" date="2010" name="Stand. Genomic Sci.">
        <title>Complete genome sequence of Olsenella uli type strain (VPI D76D-27C).</title>
        <authorList>
            <person name="Goker M."/>
            <person name="Held B."/>
            <person name="Lucas S."/>
            <person name="Nolan M."/>
            <person name="Yasawong M."/>
            <person name="Glavina Del Rio T."/>
            <person name="Tice H."/>
            <person name="Cheng J.F."/>
            <person name="Bruce D."/>
            <person name="Detter J.C."/>
            <person name="Tapia R."/>
            <person name="Han C."/>
            <person name="Goodwin L."/>
            <person name="Pitluck S."/>
            <person name="Liolios K."/>
            <person name="Ivanova N."/>
            <person name="Mavromatis K."/>
            <person name="Mikhailova N."/>
            <person name="Pati A."/>
            <person name="Chen A."/>
            <person name="Palaniappan K."/>
            <person name="Land M."/>
            <person name="Hauser L."/>
            <person name="Chang Y.J."/>
            <person name="Jeffries C.D."/>
            <person name="Rohde M."/>
            <person name="Sikorski J."/>
            <person name="Pukall R."/>
            <person name="Woyke T."/>
            <person name="Bristow J."/>
            <person name="Eisen J.A."/>
            <person name="Markowitz V."/>
            <person name="Hugenholtz P."/>
            <person name="Kyrpides N.C."/>
            <person name="Klenk H.P."/>
            <person name="Lapidus A."/>
        </authorList>
    </citation>
    <scope>NUCLEOTIDE SEQUENCE [LARGE SCALE GENOMIC DNA]</scope>
    <source>
        <strain evidence="2">ATCC 49627 / DSM 7084 / CIP 109912 / JCM 12494 / NCIMB 702895 / VPI D76D-27C</strain>
    </source>
</reference>
<gene>
    <name evidence="1" type="ordered locus">Olsu_1729</name>
</gene>
<dbReference type="AlphaFoldDB" id="E1QXG4"/>
<dbReference type="eggNOG" id="ENOG5031SA7">
    <property type="taxonomic scope" value="Bacteria"/>
</dbReference>
<organism evidence="1 2">
    <name type="scientific">Olsenella uli (strain ATCC 49627 / DSM 7084 / CCUG 31166 / CIP 109912 / JCM 12494 / LMG 11480 / NCIMB 702895 / VPI D76D-27C)</name>
    <name type="common">Lactobacillus uli</name>
    <dbReference type="NCBI Taxonomy" id="633147"/>
    <lineage>
        <taxon>Bacteria</taxon>
        <taxon>Bacillati</taxon>
        <taxon>Actinomycetota</taxon>
        <taxon>Coriobacteriia</taxon>
        <taxon>Coriobacteriales</taxon>
        <taxon>Atopobiaceae</taxon>
        <taxon>Olsenella</taxon>
    </lineage>
</organism>
<dbReference type="RefSeq" id="WP_013252568.1">
    <property type="nucleotide sequence ID" value="NC_014363.1"/>
</dbReference>
<evidence type="ECO:0000313" key="2">
    <source>
        <dbReference type="Proteomes" id="UP000000333"/>
    </source>
</evidence>
<accession>E1QXG4</accession>
<proteinExistence type="predicted"/>
<dbReference type="GeneID" id="78513106"/>